<dbReference type="AlphaFoldDB" id="A0A7J7LVY9"/>
<dbReference type="PROSITE" id="PS51375">
    <property type="entry name" value="PPR"/>
    <property type="match status" value="1"/>
</dbReference>
<evidence type="ECO:0008006" key="5">
    <source>
        <dbReference type="Google" id="ProtNLM"/>
    </source>
</evidence>
<feature type="repeat" description="PPR" evidence="2">
    <location>
        <begin position="43"/>
        <end position="78"/>
    </location>
</feature>
<gene>
    <name evidence="3" type="ORF">GIB67_009010</name>
</gene>
<dbReference type="Gene3D" id="1.25.40.10">
    <property type="entry name" value="Tetratricopeptide repeat domain"/>
    <property type="match status" value="1"/>
</dbReference>
<keyword evidence="4" id="KW-1185">Reference proteome</keyword>
<evidence type="ECO:0000256" key="2">
    <source>
        <dbReference type="PROSITE-ProRule" id="PRU00708"/>
    </source>
</evidence>
<reference evidence="3 4" key="1">
    <citation type="journal article" date="2020" name="IScience">
        <title>Genome Sequencing of the Endangered Kingdonia uniflora (Circaeasteraceae, Ranunculales) Reveals Potential Mechanisms of Evolutionary Specialization.</title>
        <authorList>
            <person name="Sun Y."/>
            <person name="Deng T."/>
            <person name="Zhang A."/>
            <person name="Moore M.J."/>
            <person name="Landis J.B."/>
            <person name="Lin N."/>
            <person name="Zhang H."/>
            <person name="Zhang X."/>
            <person name="Huang J."/>
            <person name="Zhang X."/>
            <person name="Sun H."/>
            <person name="Wang H."/>
        </authorList>
    </citation>
    <scope>NUCLEOTIDE SEQUENCE [LARGE SCALE GENOMIC DNA]</scope>
    <source>
        <strain evidence="3">TB1705</strain>
        <tissue evidence="3">Leaf</tissue>
    </source>
</reference>
<organism evidence="3 4">
    <name type="scientific">Kingdonia uniflora</name>
    <dbReference type="NCBI Taxonomy" id="39325"/>
    <lineage>
        <taxon>Eukaryota</taxon>
        <taxon>Viridiplantae</taxon>
        <taxon>Streptophyta</taxon>
        <taxon>Embryophyta</taxon>
        <taxon>Tracheophyta</taxon>
        <taxon>Spermatophyta</taxon>
        <taxon>Magnoliopsida</taxon>
        <taxon>Ranunculales</taxon>
        <taxon>Circaeasteraceae</taxon>
        <taxon>Kingdonia</taxon>
    </lineage>
</organism>
<dbReference type="PANTHER" id="PTHR47933">
    <property type="entry name" value="PENTATRICOPEPTIDE REPEAT-CONTAINING PROTEIN 1, MITOCHONDRIAL"/>
    <property type="match status" value="1"/>
</dbReference>
<accession>A0A7J7LVY9</accession>
<dbReference type="PANTHER" id="PTHR47933:SF23">
    <property type="entry name" value="OS02G0468500 PROTEIN"/>
    <property type="match status" value="1"/>
</dbReference>
<dbReference type="OrthoDB" id="185373at2759"/>
<name>A0A7J7LVY9_9MAGN</name>
<dbReference type="InterPro" id="IPR051240">
    <property type="entry name" value="Mito_RNA-Proc/Resp"/>
</dbReference>
<dbReference type="Proteomes" id="UP000541444">
    <property type="component" value="Unassembled WGS sequence"/>
</dbReference>
<protein>
    <recommendedName>
        <fullName evidence="5">Pentatricopeptide repeat-containing protein</fullName>
    </recommendedName>
</protein>
<evidence type="ECO:0000256" key="1">
    <source>
        <dbReference type="ARBA" id="ARBA00022737"/>
    </source>
</evidence>
<evidence type="ECO:0000313" key="4">
    <source>
        <dbReference type="Proteomes" id="UP000541444"/>
    </source>
</evidence>
<keyword evidence="1" id="KW-0677">Repeat</keyword>
<dbReference type="EMBL" id="JACGCM010001965">
    <property type="protein sequence ID" value="KAF6146724.1"/>
    <property type="molecule type" value="Genomic_DNA"/>
</dbReference>
<dbReference type="GO" id="GO:0003729">
    <property type="term" value="F:mRNA binding"/>
    <property type="evidence" value="ECO:0007669"/>
    <property type="project" value="TreeGrafter"/>
</dbReference>
<sequence length="120" mass="14038">MKEFQCEPTDKSYVSVFSILSENQLKLAQMFHKYMKSVRVLPSVFFLNVFIKALCMKKETVDDALLVFREIPDHGCIPDSYTYGTLINGCVNWERLAKLKSYFKKWMQKIAHPQLLPILL</sequence>
<proteinExistence type="predicted"/>
<dbReference type="Pfam" id="PF13041">
    <property type="entry name" value="PPR_2"/>
    <property type="match status" value="1"/>
</dbReference>
<comment type="caution">
    <text evidence="3">The sequence shown here is derived from an EMBL/GenBank/DDBJ whole genome shotgun (WGS) entry which is preliminary data.</text>
</comment>
<dbReference type="InterPro" id="IPR011990">
    <property type="entry name" value="TPR-like_helical_dom_sf"/>
</dbReference>
<evidence type="ECO:0000313" key="3">
    <source>
        <dbReference type="EMBL" id="KAF6146724.1"/>
    </source>
</evidence>
<dbReference type="InterPro" id="IPR002885">
    <property type="entry name" value="PPR_rpt"/>
</dbReference>
<dbReference type="NCBIfam" id="TIGR00756">
    <property type="entry name" value="PPR"/>
    <property type="match status" value="2"/>
</dbReference>